<dbReference type="PIRSF" id="PIRSF019422">
    <property type="entry name" value="MltA"/>
    <property type="match status" value="1"/>
</dbReference>
<dbReference type="Gene3D" id="2.40.240.50">
    <property type="entry name" value="Barwin-like endoglucanases"/>
    <property type="match status" value="1"/>
</dbReference>
<gene>
    <name evidence="8" type="ORF">CLV41_102378</name>
</gene>
<dbReference type="GO" id="GO:0009254">
    <property type="term" value="P:peptidoglycan turnover"/>
    <property type="evidence" value="ECO:0007669"/>
    <property type="project" value="InterPro"/>
</dbReference>
<comment type="caution">
    <text evidence="8">The sequence shown here is derived from an EMBL/GenBank/DDBJ whole genome shotgun (WGS) entry which is preliminary data.</text>
</comment>
<keyword evidence="4" id="KW-0961">Cell wall biogenesis/degradation</keyword>
<sequence>MKRRGRTMRPPLAPLLAVFLKGAVRTAPLFFAGAATAMQPGPQLPEQFQQISFAGLAGWDQDDHSAALASFLRFCDPSDALSEGPQALRLQPDELARLCSAAQTGNDGSAAARRFFESRFTPFRITEPGFVTGYYEPEVAASRRKSEVFSVPLHKKPAGLEILMPENRPENWPAHLSHGRRTGQTLSELPDRGAIMDGALDGEELELAWLADPVDAYFIHVQGSARLRMTDGSVMRVGYAGKTGHPYTGIGRLLVTRGEGTPEDFTMAGLRAWLANHPDRRDDLFRENRSYIFFREVTETGPDEGPVGAAGLPLTPGRSLAIDPQHLPYGALVFVAAGFEDPDRAGKTFARLVVADDTGSAIKGRARGDIFTGSGETAGQIAGAIRHKAEFTVLVPNSRLSGNAAATD</sequence>
<dbReference type="Proteomes" id="UP000236959">
    <property type="component" value="Unassembled WGS sequence"/>
</dbReference>
<comment type="catalytic activity">
    <reaction evidence="1">
        <text>Exolytic cleavage of the (1-&gt;4)-beta-glycosidic linkage between N-acetylmuramic acid (MurNAc) and N-acetylglucosamine (GlcNAc) residues in peptidoglycan, from either the reducing or the non-reducing ends of the peptidoglycan chains, with concomitant formation of a 1,6-anhydrobond in the MurNAc residue.</text>
        <dbReference type="EC" id="4.2.2.n1"/>
    </reaction>
</comment>
<dbReference type="EC" id="4.2.2.n1" evidence="2"/>
<dbReference type="SUPFAM" id="SSF50685">
    <property type="entry name" value="Barwin-like endoglucanases"/>
    <property type="match status" value="1"/>
</dbReference>
<dbReference type="Pfam" id="PF03562">
    <property type="entry name" value="MltA"/>
    <property type="match status" value="1"/>
</dbReference>
<dbReference type="InterPro" id="IPR005300">
    <property type="entry name" value="MltA_B"/>
</dbReference>
<evidence type="ECO:0000256" key="6">
    <source>
        <dbReference type="SAM" id="SignalP"/>
    </source>
</evidence>
<dbReference type="GO" id="GO:0019867">
    <property type="term" value="C:outer membrane"/>
    <property type="evidence" value="ECO:0007669"/>
    <property type="project" value="InterPro"/>
</dbReference>
<proteinExistence type="predicted"/>
<accession>A0A2S3UZ13</accession>
<protein>
    <recommendedName>
        <fullName evidence="2">peptidoglycan lytic exotransglycosylase</fullName>
        <ecNumber evidence="2">4.2.2.n1</ecNumber>
    </recommendedName>
    <alternativeName>
        <fullName evidence="5">Murein hydrolase A</fullName>
    </alternativeName>
</protein>
<evidence type="ECO:0000313" key="9">
    <source>
        <dbReference type="Proteomes" id="UP000236959"/>
    </source>
</evidence>
<dbReference type="CDD" id="cd14668">
    <property type="entry name" value="mlta_B"/>
    <property type="match status" value="1"/>
</dbReference>
<dbReference type="SMART" id="SM00925">
    <property type="entry name" value="MltA"/>
    <property type="match status" value="1"/>
</dbReference>
<keyword evidence="3" id="KW-0456">Lyase</keyword>
<name>A0A2S3UZ13_9HYPH</name>
<dbReference type="GO" id="GO:0009253">
    <property type="term" value="P:peptidoglycan catabolic process"/>
    <property type="evidence" value="ECO:0007669"/>
    <property type="project" value="TreeGrafter"/>
</dbReference>
<evidence type="ECO:0000256" key="3">
    <source>
        <dbReference type="ARBA" id="ARBA00023239"/>
    </source>
</evidence>
<feature type="chain" id="PRO_5015753625" description="peptidoglycan lytic exotransglycosylase" evidence="6">
    <location>
        <begin position="38"/>
        <end position="408"/>
    </location>
</feature>
<dbReference type="PANTHER" id="PTHR30124">
    <property type="entry name" value="MEMBRANE-BOUND LYTIC MUREIN TRANSGLYCOSYLASE A"/>
    <property type="match status" value="1"/>
</dbReference>
<dbReference type="GO" id="GO:0004553">
    <property type="term" value="F:hydrolase activity, hydrolyzing O-glycosyl compounds"/>
    <property type="evidence" value="ECO:0007669"/>
    <property type="project" value="InterPro"/>
</dbReference>
<evidence type="ECO:0000256" key="4">
    <source>
        <dbReference type="ARBA" id="ARBA00023316"/>
    </source>
</evidence>
<dbReference type="InterPro" id="IPR036908">
    <property type="entry name" value="RlpA-like_sf"/>
</dbReference>
<evidence type="ECO:0000256" key="1">
    <source>
        <dbReference type="ARBA" id="ARBA00001420"/>
    </source>
</evidence>
<organism evidence="8 9">
    <name type="scientific">Roseibium marinum</name>
    <dbReference type="NCBI Taxonomy" id="281252"/>
    <lineage>
        <taxon>Bacteria</taxon>
        <taxon>Pseudomonadati</taxon>
        <taxon>Pseudomonadota</taxon>
        <taxon>Alphaproteobacteria</taxon>
        <taxon>Hyphomicrobiales</taxon>
        <taxon>Stappiaceae</taxon>
        <taxon>Roseibium</taxon>
    </lineage>
</organism>
<dbReference type="AlphaFoldDB" id="A0A2S3UZ13"/>
<dbReference type="InterPro" id="IPR010611">
    <property type="entry name" value="3D_dom"/>
</dbReference>
<evidence type="ECO:0000256" key="5">
    <source>
        <dbReference type="ARBA" id="ARBA00030918"/>
    </source>
</evidence>
<dbReference type="GO" id="GO:0008933">
    <property type="term" value="F:peptidoglycan lytic transglycosylase activity"/>
    <property type="evidence" value="ECO:0007669"/>
    <property type="project" value="TreeGrafter"/>
</dbReference>
<keyword evidence="6" id="KW-0732">Signal</keyword>
<dbReference type="Pfam" id="PF06725">
    <property type="entry name" value="3D"/>
    <property type="match status" value="1"/>
</dbReference>
<dbReference type="Gene3D" id="2.40.40.10">
    <property type="entry name" value="RlpA-like domain"/>
    <property type="match status" value="1"/>
</dbReference>
<dbReference type="EMBL" id="PPCN01000002">
    <property type="protein sequence ID" value="POF32972.1"/>
    <property type="molecule type" value="Genomic_DNA"/>
</dbReference>
<dbReference type="PANTHER" id="PTHR30124:SF0">
    <property type="entry name" value="MEMBRANE-BOUND LYTIC MUREIN TRANSGLYCOSYLASE A"/>
    <property type="match status" value="1"/>
</dbReference>
<reference evidence="8 9" key="1">
    <citation type="submission" date="2018-01" db="EMBL/GenBank/DDBJ databases">
        <title>Genomic Encyclopedia of Archaeal and Bacterial Type Strains, Phase II (KMG-II): from individual species to whole genera.</title>
        <authorList>
            <person name="Goeker M."/>
        </authorList>
    </citation>
    <scope>NUCLEOTIDE SEQUENCE [LARGE SCALE GENOMIC DNA]</scope>
    <source>
        <strain evidence="8 9">DSM 17023</strain>
    </source>
</reference>
<keyword evidence="9" id="KW-1185">Reference proteome</keyword>
<evidence type="ECO:0000259" key="7">
    <source>
        <dbReference type="SMART" id="SM00925"/>
    </source>
</evidence>
<evidence type="ECO:0000256" key="2">
    <source>
        <dbReference type="ARBA" id="ARBA00012587"/>
    </source>
</evidence>
<feature type="signal peptide" evidence="6">
    <location>
        <begin position="1"/>
        <end position="37"/>
    </location>
</feature>
<feature type="domain" description="Lytic transglycosylase MltA" evidence="7">
    <location>
        <begin position="138"/>
        <end position="295"/>
    </location>
</feature>
<dbReference type="InterPro" id="IPR026044">
    <property type="entry name" value="MltA"/>
</dbReference>
<dbReference type="GO" id="GO:0071555">
    <property type="term" value="P:cell wall organization"/>
    <property type="evidence" value="ECO:0007669"/>
    <property type="project" value="UniProtKB-KW"/>
</dbReference>
<evidence type="ECO:0000313" key="8">
    <source>
        <dbReference type="EMBL" id="POF32972.1"/>
    </source>
</evidence>
<dbReference type="CDD" id="cd14485">
    <property type="entry name" value="mltA_like_LT_A"/>
    <property type="match status" value="1"/>
</dbReference>